<feature type="compositionally biased region" description="Low complexity" evidence="1">
    <location>
        <begin position="558"/>
        <end position="573"/>
    </location>
</feature>
<sequence length="831" mass="87706">MHHSFYDSPSTQASFEAFINQSPQSLSEAVLTDEPNSKHASELKSFSPQLPRSYLNPKMSELESAAAFPSSFGHNFFAAEYSSSAGSDSTPSSHNAGSPHESSSSHSSLTPDLGMQDPAQFDALSASSPKDSTHSGSKQLLDFDIDLPSAVNVTVASNTSLAAAAPSNHPSIAHHHSGMWAPSSQQQLQQQRQQQLVHSSNLTINTSIAAAASPAPAAVAPSLTSEPLLCSPVDGVNSTSHSRTSSMTGALSVNTYVGEPLSQQDPWYKLSADLNVGATPGLVGSAAASGNPTIQPLVLNSATASTFGGVHNALHLAPAIHSAPANMAHSFDLGYSSLMPNHGSGPATGHAHWQTPSVLTAGPPHAGPLSTVGGQTSMHSKPMESTLLTSAYVPPTAATPMSAGNMTTFPAGTQQMQLSPQQQQQQQQQQQSMYNLLPSSAPAQISTFSAQQIHGVMPMTPTPVGCGMDSAMYAPNGLQQEPQLQPIGLGLTTGPSSSAASASMPIAVKQEPNLTSMLYTSPNKASTKPSSNKRKRKADESEMQDGSETGSAGRGPYAQMQQQQQQQQQSSAAAATAAAVAKAASLLPQNLRDRKPLPKRPPPSAFQKTEAGLPFPVVDTSVKHSTLFVPPDTTGLTKREARLVKNRAAAFLSRQRKREQFDELEVRCHALSRLAWRMYETLVGDSEVEWSEAAARLGLAPPSGSTSSLPRQQQQQPQSLGHRLREEPRAVISALEMVVGRKGASIGPLEGELPLDQGPPLGPMGIYVPSQHLSSEPRLAANMMYQFDAEESPEGCGESQASQSQSQSQQSGAGRRKRHQKAPVEVDEVDE</sequence>
<feature type="compositionally biased region" description="Low complexity" evidence="1">
    <location>
        <begin position="83"/>
        <end position="108"/>
    </location>
</feature>
<dbReference type="GO" id="GO:0003713">
    <property type="term" value="F:transcription coactivator activity"/>
    <property type="evidence" value="ECO:0007669"/>
    <property type="project" value="TreeGrafter"/>
</dbReference>
<dbReference type="GO" id="GO:0003700">
    <property type="term" value="F:DNA-binding transcription factor activity"/>
    <property type="evidence" value="ECO:0007669"/>
    <property type="project" value="InterPro"/>
</dbReference>
<dbReference type="Gene3D" id="1.20.5.170">
    <property type="match status" value="1"/>
</dbReference>
<feature type="region of interest" description="Disordered" evidence="1">
    <location>
        <begin position="83"/>
        <end position="137"/>
    </location>
</feature>
<feature type="region of interest" description="Disordered" evidence="1">
    <location>
        <begin position="513"/>
        <end position="573"/>
    </location>
</feature>
<evidence type="ECO:0000256" key="1">
    <source>
        <dbReference type="SAM" id="MobiDB-lite"/>
    </source>
</evidence>
<feature type="domain" description="BZIP" evidence="2">
    <location>
        <begin position="637"/>
        <end position="673"/>
    </location>
</feature>
<dbReference type="SUPFAM" id="SSF57959">
    <property type="entry name" value="Leucine zipper domain"/>
    <property type="match status" value="1"/>
</dbReference>
<gene>
    <name evidence="3" type="ORF">OC846_002523</name>
</gene>
<accession>A0AAN6GS15</accession>
<reference evidence="3" key="1">
    <citation type="journal article" date="2023" name="PhytoFront">
        <title>Draft Genome Resources of Seven Strains of Tilletia horrida, Causal Agent of Kernel Smut of Rice.</title>
        <authorList>
            <person name="Khanal S."/>
            <person name="Antony Babu S."/>
            <person name="Zhou X.G."/>
        </authorList>
    </citation>
    <scope>NUCLEOTIDE SEQUENCE</scope>
    <source>
        <strain evidence="3">TX6</strain>
    </source>
</reference>
<feature type="region of interest" description="Disordered" evidence="1">
    <location>
        <begin position="586"/>
        <end position="612"/>
    </location>
</feature>
<dbReference type="EMBL" id="JAPDMZ010000051">
    <property type="protein sequence ID" value="KAK0553363.1"/>
    <property type="molecule type" value="Genomic_DNA"/>
</dbReference>
<dbReference type="PANTHER" id="PTHR46007:SF8">
    <property type="entry name" value="C2H2-TYPE DOMAIN-CONTAINING PROTEIN"/>
    <property type="match status" value="1"/>
</dbReference>
<dbReference type="InterPro" id="IPR051647">
    <property type="entry name" value="Mediator_comp_sub12"/>
</dbReference>
<dbReference type="Pfam" id="PF00170">
    <property type="entry name" value="bZIP_1"/>
    <property type="match status" value="1"/>
</dbReference>
<comment type="caution">
    <text evidence="3">The sequence shown here is derived from an EMBL/GenBank/DDBJ whole genome shotgun (WGS) entry which is preliminary data.</text>
</comment>
<proteinExistence type="predicted"/>
<dbReference type="GO" id="GO:0016592">
    <property type="term" value="C:mediator complex"/>
    <property type="evidence" value="ECO:0007669"/>
    <property type="project" value="TreeGrafter"/>
</dbReference>
<feature type="compositionally biased region" description="Polar residues" evidence="1">
    <location>
        <begin position="513"/>
        <end position="530"/>
    </location>
</feature>
<name>A0AAN6GS15_9BASI</name>
<feature type="region of interest" description="Disordered" evidence="1">
    <location>
        <begin position="699"/>
        <end position="725"/>
    </location>
</feature>
<feature type="region of interest" description="Disordered" evidence="1">
    <location>
        <begin position="414"/>
        <end position="433"/>
    </location>
</feature>
<dbReference type="GO" id="GO:0045944">
    <property type="term" value="P:positive regulation of transcription by RNA polymerase II"/>
    <property type="evidence" value="ECO:0007669"/>
    <property type="project" value="TreeGrafter"/>
</dbReference>
<protein>
    <recommendedName>
        <fullName evidence="2">BZIP domain-containing protein</fullName>
    </recommendedName>
</protein>
<evidence type="ECO:0000313" key="3">
    <source>
        <dbReference type="EMBL" id="KAK0553363.1"/>
    </source>
</evidence>
<organism evidence="3 4">
    <name type="scientific">Tilletia horrida</name>
    <dbReference type="NCBI Taxonomy" id="155126"/>
    <lineage>
        <taxon>Eukaryota</taxon>
        <taxon>Fungi</taxon>
        <taxon>Dikarya</taxon>
        <taxon>Basidiomycota</taxon>
        <taxon>Ustilaginomycotina</taxon>
        <taxon>Exobasidiomycetes</taxon>
        <taxon>Tilletiales</taxon>
        <taxon>Tilletiaceae</taxon>
        <taxon>Tilletia</taxon>
    </lineage>
</organism>
<dbReference type="CDD" id="cd14812">
    <property type="entry name" value="bZIP_u3"/>
    <property type="match status" value="1"/>
</dbReference>
<feature type="region of interest" description="Disordered" evidence="1">
    <location>
        <begin position="785"/>
        <end position="831"/>
    </location>
</feature>
<feature type="compositionally biased region" description="Low complexity" evidence="1">
    <location>
        <begin position="414"/>
        <end position="431"/>
    </location>
</feature>
<evidence type="ECO:0000259" key="2">
    <source>
        <dbReference type="Pfam" id="PF00170"/>
    </source>
</evidence>
<dbReference type="AlphaFoldDB" id="A0AAN6GS15"/>
<dbReference type="Proteomes" id="UP001176517">
    <property type="component" value="Unassembled WGS sequence"/>
</dbReference>
<dbReference type="PANTHER" id="PTHR46007">
    <property type="entry name" value="MEDIATOR OF RNA POLYMERASE II TRANSCRIPTION SUBUNIT 12"/>
    <property type="match status" value="1"/>
</dbReference>
<feature type="region of interest" description="Disordered" evidence="1">
    <location>
        <begin position="24"/>
        <end position="54"/>
    </location>
</feature>
<evidence type="ECO:0000313" key="4">
    <source>
        <dbReference type="Proteomes" id="UP001176517"/>
    </source>
</evidence>
<dbReference type="InterPro" id="IPR004827">
    <property type="entry name" value="bZIP"/>
</dbReference>
<keyword evidence="4" id="KW-1185">Reference proteome</keyword>
<feature type="compositionally biased region" description="Low complexity" evidence="1">
    <location>
        <begin position="799"/>
        <end position="813"/>
    </location>
</feature>
<feature type="compositionally biased region" description="Polar residues" evidence="1">
    <location>
        <begin position="125"/>
        <end position="137"/>
    </location>
</feature>
<dbReference type="InterPro" id="IPR046347">
    <property type="entry name" value="bZIP_sf"/>
</dbReference>